<sequence length="366" mass="41507">MRILFVTATYLPTVNGVTYHINSTTKALRKMGHKVFILAPTFPGYKDTDKDVIRYPSLPNPFVKSYPLGIPLVLFAKIKKIKLDIIHTHHPLIIGQYASQLADKLNLPLYFTAHTQYEQYLNYYFPHGYDFTSRIIIKNLINLGKRCKKVICPSQKTEVRLKKYGIPNTTVVYNGVEREFLIKPKKKSLSQPTLVYTGRVEKEKDPLFLLKVTQDLKKILPNFRFIIVGSGSQLAALNQKAYKSRLAENILFTGGVNRYLLPDIYKSAHLFITASKSEVMPLSLLEALGSGLPVIALKNSGLEEIIKDGKTGFILKGNPKLIADKIEYLFSNPKILYKLSLNAYKSAQNFSTNKTAERLINLYSEK</sequence>
<dbReference type="GO" id="GO:0016757">
    <property type="term" value="F:glycosyltransferase activity"/>
    <property type="evidence" value="ECO:0007669"/>
    <property type="project" value="InterPro"/>
</dbReference>
<name>A0A1F7YXQ0_9BACT</name>
<accession>A0A1F7YXQ0</accession>
<proteinExistence type="predicted"/>
<dbReference type="Proteomes" id="UP000177169">
    <property type="component" value="Unassembled WGS sequence"/>
</dbReference>
<dbReference type="InterPro" id="IPR001296">
    <property type="entry name" value="Glyco_trans_1"/>
</dbReference>
<reference evidence="3 4" key="1">
    <citation type="journal article" date="2016" name="Nat. Commun.">
        <title>Thousands of microbial genomes shed light on interconnected biogeochemical processes in an aquifer system.</title>
        <authorList>
            <person name="Anantharaman K."/>
            <person name="Brown C.T."/>
            <person name="Hug L.A."/>
            <person name="Sharon I."/>
            <person name="Castelle C.J."/>
            <person name="Probst A.J."/>
            <person name="Thomas B.C."/>
            <person name="Singh A."/>
            <person name="Wilkins M.J."/>
            <person name="Karaoz U."/>
            <person name="Brodie E.L."/>
            <person name="Williams K.H."/>
            <person name="Hubbard S.S."/>
            <person name="Banfield J.F."/>
        </authorList>
    </citation>
    <scope>NUCLEOTIDE SEQUENCE [LARGE SCALE GENOMIC DNA]</scope>
</reference>
<dbReference type="PANTHER" id="PTHR45947">
    <property type="entry name" value="SULFOQUINOVOSYL TRANSFERASE SQD2"/>
    <property type="match status" value="1"/>
</dbReference>
<dbReference type="Pfam" id="PF00534">
    <property type="entry name" value="Glycos_transf_1"/>
    <property type="match status" value="1"/>
</dbReference>
<protein>
    <recommendedName>
        <fullName evidence="5">Glycosyl transferase family 1</fullName>
    </recommendedName>
</protein>
<evidence type="ECO:0008006" key="5">
    <source>
        <dbReference type="Google" id="ProtNLM"/>
    </source>
</evidence>
<dbReference type="InterPro" id="IPR050194">
    <property type="entry name" value="Glycosyltransferase_grp1"/>
</dbReference>
<dbReference type="Pfam" id="PF13579">
    <property type="entry name" value="Glyco_trans_4_4"/>
    <property type="match status" value="1"/>
</dbReference>
<gene>
    <name evidence="3" type="ORF">A3D01_01990</name>
</gene>
<dbReference type="InterPro" id="IPR028098">
    <property type="entry name" value="Glyco_trans_4-like_N"/>
</dbReference>
<dbReference type="PANTHER" id="PTHR45947:SF3">
    <property type="entry name" value="SULFOQUINOVOSYL TRANSFERASE SQD2"/>
    <property type="match status" value="1"/>
</dbReference>
<dbReference type="STRING" id="1802505.A3D01_01990"/>
<dbReference type="SUPFAM" id="SSF53756">
    <property type="entry name" value="UDP-Glycosyltransferase/glycogen phosphorylase"/>
    <property type="match status" value="1"/>
</dbReference>
<evidence type="ECO:0000313" key="3">
    <source>
        <dbReference type="EMBL" id="OGM32136.1"/>
    </source>
</evidence>
<comment type="caution">
    <text evidence="3">The sequence shown here is derived from an EMBL/GenBank/DDBJ whole genome shotgun (WGS) entry which is preliminary data.</text>
</comment>
<evidence type="ECO:0000259" key="1">
    <source>
        <dbReference type="Pfam" id="PF00534"/>
    </source>
</evidence>
<feature type="domain" description="Glycosyl transferase family 1" evidence="1">
    <location>
        <begin position="178"/>
        <end position="345"/>
    </location>
</feature>
<evidence type="ECO:0000259" key="2">
    <source>
        <dbReference type="Pfam" id="PF13579"/>
    </source>
</evidence>
<dbReference type="AlphaFoldDB" id="A0A1F7YXQ0"/>
<evidence type="ECO:0000313" key="4">
    <source>
        <dbReference type="Proteomes" id="UP000177169"/>
    </source>
</evidence>
<dbReference type="Gene3D" id="3.40.50.2000">
    <property type="entry name" value="Glycogen Phosphorylase B"/>
    <property type="match status" value="2"/>
</dbReference>
<dbReference type="EMBL" id="MGGR01000035">
    <property type="protein sequence ID" value="OGM32136.1"/>
    <property type="molecule type" value="Genomic_DNA"/>
</dbReference>
<feature type="domain" description="Glycosyltransferase subfamily 4-like N-terminal" evidence="2">
    <location>
        <begin position="15"/>
        <end position="175"/>
    </location>
</feature>
<organism evidence="3 4">
    <name type="scientific">Candidatus Woesebacteria bacterium RIFCSPHIGHO2_02_FULL_39_13</name>
    <dbReference type="NCBI Taxonomy" id="1802505"/>
    <lineage>
        <taxon>Bacteria</taxon>
        <taxon>Candidatus Woeseibacteriota</taxon>
    </lineage>
</organism>